<evidence type="ECO:0000256" key="10">
    <source>
        <dbReference type="HAMAP-Rule" id="MF_01456"/>
    </source>
</evidence>
<protein>
    <recommendedName>
        <fullName evidence="10">NADH-quinone oxidoreductase subunit K</fullName>
        <ecNumber evidence="10">7.1.1.-</ecNumber>
    </recommendedName>
    <alternativeName>
        <fullName evidence="10">NADH dehydrogenase I subunit K</fullName>
    </alternativeName>
    <alternativeName>
        <fullName evidence="10">NDH-1 subunit K</fullName>
    </alternativeName>
</protein>
<keyword evidence="8 10" id="KW-0520">NAD</keyword>
<dbReference type="PANTHER" id="PTHR11434">
    <property type="entry name" value="NADH-UBIQUINONE OXIDOREDUCTASE SUBUNIT ND4L"/>
    <property type="match status" value="1"/>
</dbReference>
<comment type="subunit">
    <text evidence="10">NDH-1 is composed of 14 different subunits. Subunits NuoA, H, J, K, L, M, N constitute the membrane sector of the complex.</text>
</comment>
<evidence type="ECO:0000256" key="8">
    <source>
        <dbReference type="ARBA" id="ARBA00023027"/>
    </source>
</evidence>
<dbReference type="AlphaFoldDB" id="A0A4R7HWE6"/>
<dbReference type="NCBIfam" id="NF004320">
    <property type="entry name" value="PRK05715.1-2"/>
    <property type="match status" value="1"/>
</dbReference>
<feature type="transmembrane region" description="Helical" evidence="10">
    <location>
        <begin position="12"/>
        <end position="30"/>
    </location>
</feature>
<evidence type="ECO:0000256" key="2">
    <source>
        <dbReference type="ARBA" id="ARBA00010519"/>
    </source>
</evidence>
<comment type="function">
    <text evidence="10">NDH-1 shuttles electrons from NADH, via FMN and iron-sulfur (Fe-S) centers, to quinones in the respiratory chain. The immediate electron acceptor for the enzyme in this species is believed to be a menaquinone. Couples the redox reaction to proton translocation (for every two electrons transferred, four hydrogen ions are translocated across the cytoplasmic membrane), and thus conserves the redox energy in a proton gradient.</text>
</comment>
<dbReference type="EC" id="7.1.1.-" evidence="10"/>
<name>A0A4R7HWE6_9ACTN</name>
<proteinExistence type="inferred from homology"/>
<dbReference type="OrthoDB" id="9810120at2"/>
<comment type="subcellular location">
    <subcellularLocation>
        <location evidence="10">Cell membrane</location>
        <topology evidence="10">Multi-pass membrane protein</topology>
    </subcellularLocation>
    <subcellularLocation>
        <location evidence="1">Membrane</location>
        <topology evidence="1">Multi-pass membrane protein</topology>
    </subcellularLocation>
</comment>
<keyword evidence="10" id="KW-1003">Cell membrane</keyword>
<evidence type="ECO:0000313" key="11">
    <source>
        <dbReference type="EMBL" id="TDT15255.1"/>
    </source>
</evidence>
<evidence type="ECO:0000256" key="3">
    <source>
        <dbReference type="ARBA" id="ARBA00022448"/>
    </source>
</evidence>
<dbReference type="GO" id="GO:0005886">
    <property type="term" value="C:plasma membrane"/>
    <property type="evidence" value="ECO:0007669"/>
    <property type="project" value="UniProtKB-SubCell"/>
</dbReference>
<feature type="transmembrane region" description="Helical" evidence="10">
    <location>
        <begin position="67"/>
        <end position="90"/>
    </location>
</feature>
<evidence type="ECO:0000256" key="4">
    <source>
        <dbReference type="ARBA" id="ARBA00022692"/>
    </source>
</evidence>
<dbReference type="GO" id="GO:0042773">
    <property type="term" value="P:ATP synthesis coupled electron transport"/>
    <property type="evidence" value="ECO:0007669"/>
    <property type="project" value="InterPro"/>
</dbReference>
<keyword evidence="6 10" id="KW-1278">Translocase</keyword>
<dbReference type="NCBIfam" id="NF004321">
    <property type="entry name" value="PRK05715.1-3"/>
    <property type="match status" value="1"/>
</dbReference>
<evidence type="ECO:0000256" key="6">
    <source>
        <dbReference type="ARBA" id="ARBA00022967"/>
    </source>
</evidence>
<gene>
    <name evidence="10" type="primary">nuoK</name>
    <name evidence="11" type="ORF">BDK89_0821</name>
</gene>
<comment type="similarity">
    <text evidence="2 10">Belongs to the complex I subunit 4L family.</text>
</comment>
<keyword evidence="7 10" id="KW-1133">Transmembrane helix</keyword>
<feature type="transmembrane region" description="Helical" evidence="10">
    <location>
        <begin position="35"/>
        <end position="55"/>
    </location>
</feature>
<evidence type="ECO:0000313" key="12">
    <source>
        <dbReference type="Proteomes" id="UP000294558"/>
    </source>
</evidence>
<dbReference type="InterPro" id="IPR001133">
    <property type="entry name" value="NADH_UbQ_OxRdtase_chain4L/K"/>
</dbReference>
<evidence type="ECO:0000256" key="7">
    <source>
        <dbReference type="ARBA" id="ARBA00022989"/>
    </source>
</evidence>
<dbReference type="Proteomes" id="UP000294558">
    <property type="component" value="Unassembled WGS sequence"/>
</dbReference>
<dbReference type="GO" id="GO:0050136">
    <property type="term" value="F:NADH dehydrogenase (quinone) (non-electrogenic) activity"/>
    <property type="evidence" value="ECO:0007669"/>
    <property type="project" value="UniProtKB-UniRule"/>
</dbReference>
<dbReference type="Pfam" id="PF00420">
    <property type="entry name" value="Oxidored_q2"/>
    <property type="match status" value="1"/>
</dbReference>
<dbReference type="HAMAP" id="MF_01456">
    <property type="entry name" value="NDH1_NuoK"/>
    <property type="match status" value="1"/>
</dbReference>
<dbReference type="InterPro" id="IPR039428">
    <property type="entry name" value="NUOK/Mnh_C1-like"/>
</dbReference>
<keyword evidence="5 10" id="KW-0874">Quinone</keyword>
<keyword evidence="12" id="KW-1185">Reference proteome</keyword>
<keyword evidence="4 10" id="KW-0812">Transmembrane</keyword>
<organism evidence="11 12">
    <name type="scientific">Ilumatobacter fluminis</name>
    <dbReference type="NCBI Taxonomy" id="467091"/>
    <lineage>
        <taxon>Bacteria</taxon>
        <taxon>Bacillati</taxon>
        <taxon>Actinomycetota</taxon>
        <taxon>Acidimicrobiia</taxon>
        <taxon>Acidimicrobiales</taxon>
        <taxon>Ilumatobacteraceae</taxon>
        <taxon>Ilumatobacter</taxon>
    </lineage>
</organism>
<dbReference type="GO" id="GO:0030964">
    <property type="term" value="C:NADH dehydrogenase complex"/>
    <property type="evidence" value="ECO:0007669"/>
    <property type="project" value="TreeGrafter"/>
</dbReference>
<keyword evidence="9 10" id="KW-0472">Membrane</keyword>
<dbReference type="RefSeq" id="WP_133867720.1">
    <property type="nucleotide sequence ID" value="NZ_JAVJPS010000041.1"/>
</dbReference>
<evidence type="ECO:0000256" key="1">
    <source>
        <dbReference type="ARBA" id="ARBA00004141"/>
    </source>
</evidence>
<dbReference type="PANTHER" id="PTHR11434:SF21">
    <property type="entry name" value="NADH DEHYDROGENASE SUBUNIT 4L-RELATED"/>
    <property type="match status" value="1"/>
</dbReference>
<keyword evidence="3 10" id="KW-0813">Transport</keyword>
<evidence type="ECO:0000256" key="9">
    <source>
        <dbReference type="ARBA" id="ARBA00023136"/>
    </source>
</evidence>
<comment type="catalytic activity">
    <reaction evidence="10">
        <text>a quinone + NADH + 5 H(+)(in) = a quinol + NAD(+) + 4 H(+)(out)</text>
        <dbReference type="Rhea" id="RHEA:57888"/>
        <dbReference type="ChEBI" id="CHEBI:15378"/>
        <dbReference type="ChEBI" id="CHEBI:24646"/>
        <dbReference type="ChEBI" id="CHEBI:57540"/>
        <dbReference type="ChEBI" id="CHEBI:57945"/>
        <dbReference type="ChEBI" id="CHEBI:132124"/>
    </reaction>
</comment>
<accession>A0A4R7HWE6</accession>
<reference evidence="11 12" key="1">
    <citation type="submission" date="2019-03" db="EMBL/GenBank/DDBJ databases">
        <title>Sequencing the genomes of 1000 actinobacteria strains.</title>
        <authorList>
            <person name="Klenk H.-P."/>
        </authorList>
    </citation>
    <scope>NUCLEOTIDE SEQUENCE [LARGE SCALE GENOMIC DNA]</scope>
    <source>
        <strain evidence="11 12">DSM 18936</strain>
    </source>
</reference>
<dbReference type="EMBL" id="SOAU01000001">
    <property type="protein sequence ID" value="TDT15255.1"/>
    <property type="molecule type" value="Genomic_DNA"/>
</dbReference>
<dbReference type="FunFam" id="1.10.287.3510:FF:000001">
    <property type="entry name" value="NADH-quinone oxidoreductase subunit K"/>
    <property type="match status" value="1"/>
</dbReference>
<dbReference type="GO" id="GO:0048038">
    <property type="term" value="F:quinone binding"/>
    <property type="evidence" value="ECO:0007669"/>
    <property type="project" value="UniProtKB-KW"/>
</dbReference>
<comment type="caution">
    <text evidence="11">The sequence shown here is derived from an EMBL/GenBank/DDBJ whole genome shotgun (WGS) entry which is preliminary data.</text>
</comment>
<dbReference type="Gene3D" id="1.10.287.3510">
    <property type="match status" value="1"/>
</dbReference>
<evidence type="ECO:0000256" key="5">
    <source>
        <dbReference type="ARBA" id="ARBA00022719"/>
    </source>
</evidence>
<sequence length="106" mass="11267">MLLAAAEPTATWYLILAALVFAIGSVGLMVRRNPLVMFMCIELMLNAVNLTFVALATRFGNIDGQTAVFFVMVVAAAEVVVGLGIIISVLRRRPGATADDLAELKG</sequence>